<keyword evidence="2" id="KW-1185">Reference proteome</keyword>
<proteinExistence type="predicted"/>
<dbReference type="EMBL" id="MU273499">
    <property type="protein sequence ID" value="KAI0034540.1"/>
    <property type="molecule type" value="Genomic_DNA"/>
</dbReference>
<reference evidence="1" key="1">
    <citation type="submission" date="2021-02" db="EMBL/GenBank/DDBJ databases">
        <authorList>
            <consortium name="DOE Joint Genome Institute"/>
            <person name="Ahrendt S."/>
            <person name="Looney B.P."/>
            <person name="Miyauchi S."/>
            <person name="Morin E."/>
            <person name="Drula E."/>
            <person name="Courty P.E."/>
            <person name="Chicoki N."/>
            <person name="Fauchery L."/>
            <person name="Kohler A."/>
            <person name="Kuo A."/>
            <person name="Labutti K."/>
            <person name="Pangilinan J."/>
            <person name="Lipzen A."/>
            <person name="Riley R."/>
            <person name="Andreopoulos W."/>
            <person name="He G."/>
            <person name="Johnson J."/>
            <person name="Barry K.W."/>
            <person name="Grigoriev I.V."/>
            <person name="Nagy L."/>
            <person name="Hibbett D."/>
            <person name="Henrissat B."/>
            <person name="Matheny P.B."/>
            <person name="Labbe J."/>
            <person name="Martin F."/>
        </authorList>
    </citation>
    <scope>NUCLEOTIDE SEQUENCE</scope>
    <source>
        <strain evidence="1">EC-137</strain>
    </source>
</reference>
<accession>A0ACB8QS27</accession>
<comment type="caution">
    <text evidence="1">The sequence shown here is derived from an EMBL/GenBank/DDBJ whole genome shotgun (WGS) entry which is preliminary data.</text>
</comment>
<evidence type="ECO:0000313" key="2">
    <source>
        <dbReference type="Proteomes" id="UP000814128"/>
    </source>
</evidence>
<name>A0ACB8QS27_9AGAM</name>
<sequence>MFDSAYYREVNINPTWMFAPPTADRHYRPWHKEYCYAQQPIRERMLPHYLYAPVSKRKSAAYLPPHLAYGWILDHHVVLKGLEHYFPHLIVYSVPLADKMSRTKYTDTDDGTDVQQRIRRLAKERKRRKIYDDSGSSGFETVDFIEDGAKADTEEKVTGNEFETDDETRSRPKTKSFPQIYPNFSATVTHPDFFRRLCVGVGCPHADMLRFRTFRDPKGREQLGLSVGSNYRDLMPEYWVSNIGKVLAGGREPMWYLYGRWQWMPTRQLQEKWRPKQSSAPRCGAMTFVDVDVGSDCEPGTLADSESE</sequence>
<gene>
    <name evidence="1" type="ORF">K488DRAFT_83948</name>
</gene>
<evidence type="ECO:0000313" key="1">
    <source>
        <dbReference type="EMBL" id="KAI0034540.1"/>
    </source>
</evidence>
<protein>
    <submittedName>
        <fullName evidence="1">Uncharacterized protein</fullName>
    </submittedName>
</protein>
<reference evidence="1" key="2">
    <citation type="journal article" date="2022" name="New Phytol.">
        <title>Evolutionary transition to the ectomycorrhizal habit in the genomes of a hyperdiverse lineage of mushroom-forming fungi.</title>
        <authorList>
            <person name="Looney B."/>
            <person name="Miyauchi S."/>
            <person name="Morin E."/>
            <person name="Drula E."/>
            <person name="Courty P.E."/>
            <person name="Kohler A."/>
            <person name="Kuo A."/>
            <person name="LaButti K."/>
            <person name="Pangilinan J."/>
            <person name="Lipzen A."/>
            <person name="Riley R."/>
            <person name="Andreopoulos W."/>
            <person name="He G."/>
            <person name="Johnson J."/>
            <person name="Nolan M."/>
            <person name="Tritt A."/>
            <person name="Barry K.W."/>
            <person name="Grigoriev I.V."/>
            <person name="Nagy L.G."/>
            <person name="Hibbett D."/>
            <person name="Henrissat B."/>
            <person name="Matheny P.B."/>
            <person name="Labbe J."/>
            <person name="Martin F.M."/>
        </authorList>
    </citation>
    <scope>NUCLEOTIDE SEQUENCE</scope>
    <source>
        <strain evidence="1">EC-137</strain>
    </source>
</reference>
<dbReference type="Proteomes" id="UP000814128">
    <property type="component" value="Unassembled WGS sequence"/>
</dbReference>
<organism evidence="1 2">
    <name type="scientific">Vararia minispora EC-137</name>
    <dbReference type="NCBI Taxonomy" id="1314806"/>
    <lineage>
        <taxon>Eukaryota</taxon>
        <taxon>Fungi</taxon>
        <taxon>Dikarya</taxon>
        <taxon>Basidiomycota</taxon>
        <taxon>Agaricomycotina</taxon>
        <taxon>Agaricomycetes</taxon>
        <taxon>Russulales</taxon>
        <taxon>Lachnocladiaceae</taxon>
        <taxon>Vararia</taxon>
    </lineage>
</organism>